<dbReference type="RefSeq" id="WP_187554920.1">
    <property type="nucleotide sequence ID" value="NZ_CP060716.1"/>
</dbReference>
<proteinExistence type="predicted"/>
<keyword evidence="4" id="KW-1185">Reference proteome</keyword>
<accession>A0A7G9S3M5</accession>
<dbReference type="EMBL" id="CP060716">
    <property type="protein sequence ID" value="QNN62450.1"/>
    <property type="molecule type" value="Genomic_DNA"/>
</dbReference>
<dbReference type="GO" id="GO:0051536">
    <property type="term" value="F:iron-sulfur cluster binding"/>
    <property type="evidence" value="ECO:0007669"/>
    <property type="project" value="InterPro"/>
</dbReference>
<dbReference type="Pfam" id="PF13510">
    <property type="entry name" value="Fer2_4"/>
    <property type="match status" value="1"/>
</dbReference>
<dbReference type="SUPFAM" id="SSF54292">
    <property type="entry name" value="2Fe-2S ferredoxin-like"/>
    <property type="match status" value="1"/>
</dbReference>
<dbReference type="InterPro" id="IPR042204">
    <property type="entry name" value="2Fe-2S-bd_N"/>
</dbReference>
<evidence type="ECO:0000256" key="2">
    <source>
        <dbReference type="SAM" id="MobiDB-lite"/>
    </source>
</evidence>
<evidence type="ECO:0000313" key="4">
    <source>
        <dbReference type="Proteomes" id="UP000515934"/>
    </source>
</evidence>
<reference evidence="3 4" key="1">
    <citation type="submission" date="2020-08" db="EMBL/GenBank/DDBJ databases">
        <title>Genome sequence of Leucobacter denitrificans KACC 14055T.</title>
        <authorList>
            <person name="Hyun D.-W."/>
            <person name="Bae J.-W."/>
        </authorList>
    </citation>
    <scope>NUCLEOTIDE SEQUENCE [LARGE SCALE GENOMIC DNA]</scope>
    <source>
        <strain evidence="3 4">KACC 14055</strain>
    </source>
</reference>
<feature type="compositionally biased region" description="Low complexity" evidence="2">
    <location>
        <begin position="109"/>
        <end position="123"/>
    </location>
</feature>
<feature type="compositionally biased region" description="Polar residues" evidence="2">
    <location>
        <begin position="8"/>
        <end position="19"/>
    </location>
</feature>
<organism evidence="3 4">
    <name type="scientific">Leucobacter denitrificans</name>
    <dbReference type="NCBI Taxonomy" id="683042"/>
    <lineage>
        <taxon>Bacteria</taxon>
        <taxon>Bacillati</taxon>
        <taxon>Actinomycetota</taxon>
        <taxon>Actinomycetes</taxon>
        <taxon>Micrococcales</taxon>
        <taxon>Microbacteriaceae</taxon>
        <taxon>Leucobacter</taxon>
    </lineage>
</organism>
<feature type="region of interest" description="Disordered" evidence="2">
    <location>
        <begin position="1"/>
        <end position="28"/>
    </location>
</feature>
<evidence type="ECO:0000313" key="3">
    <source>
        <dbReference type="EMBL" id="QNN62450.1"/>
    </source>
</evidence>
<protein>
    <submittedName>
        <fullName evidence="3">(2Fe-2S)-binding protein</fullName>
    </submittedName>
</protein>
<gene>
    <name evidence="3" type="ORF">H9L06_09330</name>
</gene>
<dbReference type="GO" id="GO:0016491">
    <property type="term" value="F:oxidoreductase activity"/>
    <property type="evidence" value="ECO:0007669"/>
    <property type="project" value="UniProtKB-KW"/>
</dbReference>
<dbReference type="Proteomes" id="UP000515934">
    <property type="component" value="Chromosome"/>
</dbReference>
<dbReference type="AlphaFoldDB" id="A0A7G9S3M5"/>
<evidence type="ECO:0000256" key="1">
    <source>
        <dbReference type="ARBA" id="ARBA00023002"/>
    </source>
</evidence>
<name>A0A7G9S3M5_9MICO</name>
<feature type="compositionally biased region" description="Polar residues" evidence="2">
    <location>
        <begin position="97"/>
        <end position="108"/>
    </location>
</feature>
<keyword evidence="1" id="KW-0560">Oxidoreductase</keyword>
<dbReference type="Gene3D" id="3.10.20.440">
    <property type="entry name" value="2Fe-2S iron-sulphur cluster binding domain, sarcosine oxidase, alpha subunit, N-terminal domain"/>
    <property type="match status" value="1"/>
</dbReference>
<dbReference type="InterPro" id="IPR036010">
    <property type="entry name" value="2Fe-2S_ferredoxin-like_sf"/>
</dbReference>
<sequence length="123" mass="12733">MSHAAHSPSPQTPQASQRVRATFDGEPIETAAGSSIAAALTESGCSAWRTTANGKQRGLFCGIGICFDCIVEVDGESGQRACMIPLEDGMDVRPQRSRSSAPPTGDATSNDSSVSDSNSEATK</sequence>
<feature type="region of interest" description="Disordered" evidence="2">
    <location>
        <begin position="86"/>
        <end position="123"/>
    </location>
</feature>
<dbReference type="KEGG" id="ldn:H9L06_09330"/>